<evidence type="ECO:0000313" key="11">
    <source>
        <dbReference type="Proteomes" id="UP001280121"/>
    </source>
</evidence>
<keyword evidence="4" id="KW-0547">Nucleotide-binding</keyword>
<proteinExistence type="predicted"/>
<dbReference type="AlphaFoldDB" id="A0AAD9XI08"/>
<dbReference type="InterPro" id="IPR032675">
    <property type="entry name" value="LRR_dom_sf"/>
</dbReference>
<comment type="catalytic activity">
    <reaction evidence="8">
        <text>L-seryl-[protein] + ATP = O-phospho-L-seryl-[protein] + ADP + H(+)</text>
        <dbReference type="Rhea" id="RHEA:17989"/>
        <dbReference type="Rhea" id="RHEA-COMP:9863"/>
        <dbReference type="Rhea" id="RHEA-COMP:11604"/>
        <dbReference type="ChEBI" id="CHEBI:15378"/>
        <dbReference type="ChEBI" id="CHEBI:29999"/>
        <dbReference type="ChEBI" id="CHEBI:30616"/>
        <dbReference type="ChEBI" id="CHEBI:83421"/>
        <dbReference type="ChEBI" id="CHEBI:456216"/>
        <dbReference type="EC" id="2.7.11.1"/>
    </reaction>
</comment>
<evidence type="ECO:0000256" key="6">
    <source>
        <dbReference type="ARBA" id="ARBA00022840"/>
    </source>
</evidence>
<evidence type="ECO:0000256" key="4">
    <source>
        <dbReference type="ARBA" id="ARBA00022741"/>
    </source>
</evidence>
<evidence type="ECO:0000256" key="8">
    <source>
        <dbReference type="ARBA" id="ARBA00048679"/>
    </source>
</evidence>
<organism evidence="10 11">
    <name type="scientific">Dipteronia dyeriana</name>
    <dbReference type="NCBI Taxonomy" id="168575"/>
    <lineage>
        <taxon>Eukaryota</taxon>
        <taxon>Viridiplantae</taxon>
        <taxon>Streptophyta</taxon>
        <taxon>Embryophyta</taxon>
        <taxon>Tracheophyta</taxon>
        <taxon>Spermatophyta</taxon>
        <taxon>Magnoliopsida</taxon>
        <taxon>eudicotyledons</taxon>
        <taxon>Gunneridae</taxon>
        <taxon>Pentapetalae</taxon>
        <taxon>rosids</taxon>
        <taxon>malvids</taxon>
        <taxon>Sapindales</taxon>
        <taxon>Sapindaceae</taxon>
        <taxon>Hippocastanoideae</taxon>
        <taxon>Acereae</taxon>
        <taxon>Dipteronia</taxon>
    </lineage>
</organism>
<evidence type="ECO:0000256" key="9">
    <source>
        <dbReference type="SAM" id="Phobius"/>
    </source>
</evidence>
<evidence type="ECO:0000256" key="3">
    <source>
        <dbReference type="ARBA" id="ARBA00022679"/>
    </source>
</evidence>
<keyword evidence="2" id="KW-0723">Serine/threonine-protein kinase</keyword>
<protein>
    <recommendedName>
        <fullName evidence="1">non-specific serine/threonine protein kinase</fullName>
        <ecNumber evidence="1">2.7.11.1</ecNumber>
    </recommendedName>
</protein>
<keyword evidence="11" id="KW-1185">Reference proteome</keyword>
<evidence type="ECO:0000256" key="7">
    <source>
        <dbReference type="ARBA" id="ARBA00047899"/>
    </source>
</evidence>
<dbReference type="PANTHER" id="PTHR48005:SF95">
    <property type="entry name" value="PROTEIN KINASE DOMAIN-CONTAINING PROTEIN"/>
    <property type="match status" value="1"/>
</dbReference>
<dbReference type="Gene3D" id="3.80.10.10">
    <property type="entry name" value="Ribonuclease Inhibitor"/>
    <property type="match status" value="1"/>
</dbReference>
<dbReference type="Proteomes" id="UP001280121">
    <property type="component" value="Unassembled WGS sequence"/>
</dbReference>
<sequence>MLNLSHNNLFGLIPRNFEDKHSLSIVDISCNKLHGLIPNNNAFQDHSIEELQGNEGLCGNVSGLQHCNVPVSHRHGFTKARKIIFLIVFPLLRMLALLIGAVGILITFRRRKRDSVQDKPNNANNQEIFSALKFDGRIMHEDITMAGFYSHARYSYLVYKYIKRGSLTTILSNKGATV</sequence>
<dbReference type="EMBL" id="JANJYI010000002">
    <property type="protein sequence ID" value="KAK2659705.1"/>
    <property type="molecule type" value="Genomic_DNA"/>
</dbReference>
<keyword evidence="9" id="KW-1133">Transmembrane helix</keyword>
<dbReference type="GO" id="GO:0004674">
    <property type="term" value="F:protein serine/threonine kinase activity"/>
    <property type="evidence" value="ECO:0007669"/>
    <property type="project" value="UniProtKB-KW"/>
</dbReference>
<accession>A0AAD9XI08</accession>
<dbReference type="EC" id="2.7.11.1" evidence="1"/>
<comment type="catalytic activity">
    <reaction evidence="7">
        <text>L-threonyl-[protein] + ATP = O-phospho-L-threonyl-[protein] + ADP + H(+)</text>
        <dbReference type="Rhea" id="RHEA:46608"/>
        <dbReference type="Rhea" id="RHEA-COMP:11060"/>
        <dbReference type="Rhea" id="RHEA-COMP:11605"/>
        <dbReference type="ChEBI" id="CHEBI:15378"/>
        <dbReference type="ChEBI" id="CHEBI:30013"/>
        <dbReference type="ChEBI" id="CHEBI:30616"/>
        <dbReference type="ChEBI" id="CHEBI:61977"/>
        <dbReference type="ChEBI" id="CHEBI:456216"/>
        <dbReference type="EC" id="2.7.11.1"/>
    </reaction>
</comment>
<keyword evidence="6" id="KW-0067">ATP-binding</keyword>
<dbReference type="GO" id="GO:0005524">
    <property type="term" value="F:ATP binding"/>
    <property type="evidence" value="ECO:0007669"/>
    <property type="project" value="UniProtKB-KW"/>
</dbReference>
<comment type="caution">
    <text evidence="10">The sequence shown here is derived from an EMBL/GenBank/DDBJ whole genome shotgun (WGS) entry which is preliminary data.</text>
</comment>
<keyword evidence="3" id="KW-0808">Transferase</keyword>
<keyword evidence="5" id="KW-0418">Kinase</keyword>
<dbReference type="PANTHER" id="PTHR48005">
    <property type="entry name" value="LEUCINE RICH REPEAT KINASE 2"/>
    <property type="match status" value="1"/>
</dbReference>
<name>A0AAD9XI08_9ROSI</name>
<evidence type="ECO:0000256" key="1">
    <source>
        <dbReference type="ARBA" id="ARBA00012513"/>
    </source>
</evidence>
<dbReference type="SUPFAM" id="SSF52058">
    <property type="entry name" value="L domain-like"/>
    <property type="match status" value="1"/>
</dbReference>
<evidence type="ECO:0000256" key="2">
    <source>
        <dbReference type="ARBA" id="ARBA00022527"/>
    </source>
</evidence>
<keyword evidence="9" id="KW-0812">Transmembrane</keyword>
<reference evidence="10" key="1">
    <citation type="journal article" date="2023" name="Plant J.">
        <title>Genome sequences and population genomics provide insights into the demographic history, inbreeding, and mutation load of two 'living fossil' tree species of Dipteronia.</title>
        <authorList>
            <person name="Feng Y."/>
            <person name="Comes H.P."/>
            <person name="Chen J."/>
            <person name="Zhu S."/>
            <person name="Lu R."/>
            <person name="Zhang X."/>
            <person name="Li P."/>
            <person name="Qiu J."/>
            <person name="Olsen K.M."/>
            <person name="Qiu Y."/>
        </authorList>
    </citation>
    <scope>NUCLEOTIDE SEQUENCE</scope>
    <source>
        <strain evidence="10">KIB01</strain>
    </source>
</reference>
<evidence type="ECO:0000313" key="10">
    <source>
        <dbReference type="EMBL" id="KAK2659705.1"/>
    </source>
</evidence>
<keyword evidence="9" id="KW-0472">Membrane</keyword>
<evidence type="ECO:0000256" key="5">
    <source>
        <dbReference type="ARBA" id="ARBA00022777"/>
    </source>
</evidence>
<dbReference type="InterPro" id="IPR051420">
    <property type="entry name" value="Ser_Thr_Kinases_DiverseReg"/>
</dbReference>
<gene>
    <name evidence="10" type="ORF">Ddye_006238</name>
</gene>
<feature type="transmembrane region" description="Helical" evidence="9">
    <location>
        <begin position="83"/>
        <end position="108"/>
    </location>
</feature>